<keyword evidence="3" id="KW-1185">Reference proteome</keyword>
<evidence type="ECO:0000313" key="2">
    <source>
        <dbReference type="EMBL" id="TMS33295.1"/>
    </source>
</evidence>
<dbReference type="EMBL" id="AZBU02000001">
    <property type="protein sequence ID" value="TMS33295.1"/>
    <property type="molecule type" value="Genomic_DNA"/>
</dbReference>
<dbReference type="Proteomes" id="UP000298663">
    <property type="component" value="Chromosome X"/>
</dbReference>
<evidence type="ECO:0000256" key="1">
    <source>
        <dbReference type="SAM" id="MobiDB-lite"/>
    </source>
</evidence>
<organism evidence="2 3">
    <name type="scientific">Steinernema carpocapsae</name>
    <name type="common">Entomopathogenic nematode</name>
    <dbReference type="NCBI Taxonomy" id="34508"/>
    <lineage>
        <taxon>Eukaryota</taxon>
        <taxon>Metazoa</taxon>
        <taxon>Ecdysozoa</taxon>
        <taxon>Nematoda</taxon>
        <taxon>Chromadorea</taxon>
        <taxon>Rhabditida</taxon>
        <taxon>Tylenchina</taxon>
        <taxon>Panagrolaimomorpha</taxon>
        <taxon>Strongyloidoidea</taxon>
        <taxon>Steinernematidae</taxon>
        <taxon>Steinernema</taxon>
    </lineage>
</organism>
<reference evidence="2 3" key="1">
    <citation type="journal article" date="2015" name="Genome Biol.">
        <title>Comparative genomics of Steinernema reveals deeply conserved gene regulatory networks.</title>
        <authorList>
            <person name="Dillman A.R."/>
            <person name="Macchietto M."/>
            <person name="Porter C.F."/>
            <person name="Rogers A."/>
            <person name="Williams B."/>
            <person name="Antoshechkin I."/>
            <person name="Lee M.M."/>
            <person name="Goodwin Z."/>
            <person name="Lu X."/>
            <person name="Lewis E.E."/>
            <person name="Goodrich-Blair H."/>
            <person name="Stock S.P."/>
            <person name="Adams B.J."/>
            <person name="Sternberg P.W."/>
            <person name="Mortazavi A."/>
        </authorList>
    </citation>
    <scope>NUCLEOTIDE SEQUENCE [LARGE SCALE GENOMIC DNA]</scope>
    <source>
        <strain evidence="2 3">ALL</strain>
    </source>
</reference>
<evidence type="ECO:0000313" key="3">
    <source>
        <dbReference type="Proteomes" id="UP000298663"/>
    </source>
</evidence>
<sequence>MSDFANEGDPIRTLGPIQSRSGSGIRNLDPIRSGSDPKNPIRNPENPIRSATSSPHKNRFELYENIINSKHLKIIKTDGVSPGIENVIFKTN</sequence>
<protein>
    <submittedName>
        <fullName evidence="2">Uncharacterized protein</fullName>
    </submittedName>
</protein>
<dbReference type="EMBL" id="CM016762">
    <property type="protein sequence ID" value="TMS33295.1"/>
    <property type="molecule type" value="Genomic_DNA"/>
</dbReference>
<dbReference type="AlphaFoldDB" id="A0A4U8UM90"/>
<accession>A0A4U8UM90</accession>
<reference evidence="2 3" key="2">
    <citation type="journal article" date="2019" name="G3 (Bethesda)">
        <title>Hybrid Assembly of the Genome of the Entomopathogenic Nematode Steinernema carpocapsae Identifies the X-Chromosome.</title>
        <authorList>
            <person name="Serra L."/>
            <person name="Macchietto M."/>
            <person name="Macias-Munoz A."/>
            <person name="McGill C.J."/>
            <person name="Rodriguez I.M."/>
            <person name="Rodriguez B."/>
            <person name="Murad R."/>
            <person name="Mortazavi A."/>
        </authorList>
    </citation>
    <scope>NUCLEOTIDE SEQUENCE [LARGE SCALE GENOMIC DNA]</scope>
    <source>
        <strain evidence="2 3">ALL</strain>
    </source>
</reference>
<comment type="caution">
    <text evidence="2">The sequence shown here is derived from an EMBL/GenBank/DDBJ whole genome shotgun (WGS) entry which is preliminary data.</text>
</comment>
<name>A0A4U8UM90_STECR</name>
<gene>
    <name evidence="2" type="ORF">L596_001054</name>
</gene>
<feature type="region of interest" description="Disordered" evidence="1">
    <location>
        <begin position="1"/>
        <end position="58"/>
    </location>
</feature>
<proteinExistence type="predicted"/>